<organism evidence="2 3">
    <name type="scientific">Lederbergia graminis</name>
    <dbReference type="NCBI Taxonomy" id="735518"/>
    <lineage>
        <taxon>Bacteria</taxon>
        <taxon>Bacillati</taxon>
        <taxon>Bacillota</taxon>
        <taxon>Bacilli</taxon>
        <taxon>Bacillales</taxon>
        <taxon>Bacillaceae</taxon>
        <taxon>Lederbergia</taxon>
    </lineage>
</organism>
<evidence type="ECO:0000256" key="1">
    <source>
        <dbReference type="SAM" id="Phobius"/>
    </source>
</evidence>
<accession>A0ABW0LIM8</accession>
<keyword evidence="3" id="KW-1185">Reference proteome</keyword>
<dbReference type="EMBL" id="JBHSMC010000014">
    <property type="protein sequence ID" value="MFC5465175.1"/>
    <property type="molecule type" value="Genomic_DNA"/>
</dbReference>
<gene>
    <name evidence="2" type="ORF">ACFPM4_10490</name>
</gene>
<dbReference type="Proteomes" id="UP001596147">
    <property type="component" value="Unassembled WGS sequence"/>
</dbReference>
<sequence length="68" mass="7455">MRIFLAIIIGLIGGFVIGIALSSMIGIIGMTIFNEPIGIKYLSYYTAILCAIILPIVDHKGRVKFENQ</sequence>
<keyword evidence="1" id="KW-0472">Membrane</keyword>
<dbReference type="InterPro" id="IPR046001">
    <property type="entry name" value="DUF5957"/>
</dbReference>
<feature type="transmembrane region" description="Helical" evidence="1">
    <location>
        <begin position="7"/>
        <end position="33"/>
    </location>
</feature>
<dbReference type="Pfam" id="PF19382">
    <property type="entry name" value="DUF5957"/>
    <property type="match status" value="1"/>
</dbReference>
<name>A0ABW0LIM8_9BACI</name>
<comment type="caution">
    <text evidence="2">The sequence shown here is derived from an EMBL/GenBank/DDBJ whole genome shotgun (WGS) entry which is preliminary data.</text>
</comment>
<dbReference type="RefSeq" id="WP_382351147.1">
    <property type="nucleotide sequence ID" value="NZ_JBHSMC010000014.1"/>
</dbReference>
<reference evidence="3" key="1">
    <citation type="journal article" date="2019" name="Int. J. Syst. Evol. Microbiol.">
        <title>The Global Catalogue of Microorganisms (GCM) 10K type strain sequencing project: providing services to taxonomists for standard genome sequencing and annotation.</title>
        <authorList>
            <consortium name="The Broad Institute Genomics Platform"/>
            <consortium name="The Broad Institute Genome Sequencing Center for Infectious Disease"/>
            <person name="Wu L."/>
            <person name="Ma J."/>
        </authorList>
    </citation>
    <scope>NUCLEOTIDE SEQUENCE [LARGE SCALE GENOMIC DNA]</scope>
    <source>
        <strain evidence="3">CGMCC 1.12237</strain>
    </source>
</reference>
<evidence type="ECO:0000313" key="2">
    <source>
        <dbReference type="EMBL" id="MFC5465175.1"/>
    </source>
</evidence>
<evidence type="ECO:0000313" key="3">
    <source>
        <dbReference type="Proteomes" id="UP001596147"/>
    </source>
</evidence>
<protein>
    <submittedName>
        <fullName evidence="2">DUF5957 family protein</fullName>
    </submittedName>
</protein>
<keyword evidence="1" id="KW-0812">Transmembrane</keyword>
<keyword evidence="1" id="KW-1133">Transmembrane helix</keyword>
<feature type="transmembrane region" description="Helical" evidence="1">
    <location>
        <begin position="39"/>
        <end position="57"/>
    </location>
</feature>
<proteinExistence type="predicted"/>